<dbReference type="Pfam" id="PF01479">
    <property type="entry name" value="S4"/>
    <property type="match status" value="1"/>
</dbReference>
<comment type="caution">
    <text evidence="3">The sequence shown here is derived from an EMBL/GenBank/DDBJ whole genome shotgun (WGS) entry which is preliminary data.</text>
</comment>
<organism evidence="3 4">
    <name type="scientific">Stenotrophomonas nitritireducens</name>
    <dbReference type="NCBI Taxonomy" id="83617"/>
    <lineage>
        <taxon>Bacteria</taxon>
        <taxon>Pseudomonadati</taxon>
        <taxon>Pseudomonadota</taxon>
        <taxon>Gammaproteobacteria</taxon>
        <taxon>Lysobacterales</taxon>
        <taxon>Lysobacteraceae</taxon>
        <taxon>Stenotrophomonas</taxon>
    </lineage>
</organism>
<dbReference type="InterPro" id="IPR002942">
    <property type="entry name" value="S4_RNA-bd"/>
</dbReference>
<evidence type="ECO:0000256" key="1">
    <source>
        <dbReference type="PROSITE-ProRule" id="PRU00182"/>
    </source>
</evidence>
<dbReference type="GO" id="GO:0003723">
    <property type="term" value="F:RNA binding"/>
    <property type="evidence" value="ECO:0007669"/>
    <property type="project" value="UniProtKB-KW"/>
</dbReference>
<evidence type="ECO:0000313" key="3">
    <source>
        <dbReference type="EMBL" id="MBN8798126.1"/>
    </source>
</evidence>
<reference evidence="3" key="1">
    <citation type="submission" date="2021-02" db="EMBL/GenBank/DDBJ databases">
        <title>Thiocyanate and organic carbon inputs drive convergent selection for specific autotrophic Afipia and Thiobacillus strains within complex microbiomes.</title>
        <authorList>
            <person name="Huddy R.J."/>
            <person name="Sachdeva R."/>
            <person name="Kadzinga F."/>
            <person name="Kantor R.S."/>
            <person name="Harrison S.T.L."/>
            <person name="Banfield J.F."/>
        </authorList>
    </citation>
    <scope>NUCLEOTIDE SEQUENCE</scope>
    <source>
        <strain evidence="3">SCN18_10_11_15_R1_P_69_7</strain>
    </source>
</reference>
<feature type="non-terminal residue" evidence="3">
    <location>
        <position position="63"/>
    </location>
</feature>
<dbReference type="CDD" id="cd00165">
    <property type="entry name" value="S4"/>
    <property type="match status" value="1"/>
</dbReference>
<dbReference type="EMBL" id="JAFKMG010000223">
    <property type="protein sequence ID" value="MBN8798126.1"/>
    <property type="molecule type" value="Genomic_DNA"/>
</dbReference>
<dbReference type="Proteomes" id="UP000664815">
    <property type="component" value="Unassembled WGS sequence"/>
</dbReference>
<dbReference type="SUPFAM" id="SSF55174">
    <property type="entry name" value="Alpha-L RNA-binding motif"/>
    <property type="match status" value="1"/>
</dbReference>
<sequence>MTETQHGPAAIRLDVWLWAARFFRTRSLAKHAVETGKVEIGGQRPKSSRAVRIGDALRVQRGE</sequence>
<protein>
    <submittedName>
        <fullName evidence="3">RNA-binding protein</fullName>
    </submittedName>
</protein>
<keyword evidence="1" id="KW-0694">RNA-binding</keyword>
<evidence type="ECO:0000313" key="4">
    <source>
        <dbReference type="Proteomes" id="UP000664815"/>
    </source>
</evidence>
<proteinExistence type="predicted"/>
<evidence type="ECO:0000259" key="2">
    <source>
        <dbReference type="Pfam" id="PF01479"/>
    </source>
</evidence>
<dbReference type="Gene3D" id="3.10.290.10">
    <property type="entry name" value="RNA-binding S4 domain"/>
    <property type="match status" value="1"/>
</dbReference>
<accession>A0A9D8KZ13</accession>
<dbReference type="PROSITE" id="PS50889">
    <property type="entry name" value="S4"/>
    <property type="match status" value="1"/>
</dbReference>
<dbReference type="InterPro" id="IPR036986">
    <property type="entry name" value="S4_RNA-bd_sf"/>
</dbReference>
<dbReference type="AlphaFoldDB" id="A0A9D8KZ13"/>
<name>A0A9D8KZ13_9GAMM</name>
<gene>
    <name evidence="3" type="ORF">J0H45_02020</name>
</gene>
<feature type="domain" description="RNA-binding S4" evidence="2">
    <location>
        <begin position="12"/>
        <end position="56"/>
    </location>
</feature>